<dbReference type="InterPro" id="IPR006141">
    <property type="entry name" value="Intein_N"/>
</dbReference>
<dbReference type="InterPro" id="IPR006530">
    <property type="entry name" value="YD"/>
</dbReference>
<keyword evidence="1" id="KW-0677">Repeat</keyword>
<dbReference type="InterPro" id="IPR003587">
    <property type="entry name" value="Hint_dom_N"/>
</dbReference>
<feature type="chain" id="PRO_5047272112" description="Hint domain-containing protein" evidence="3">
    <location>
        <begin position="34"/>
        <end position="2637"/>
    </location>
</feature>
<feature type="compositionally biased region" description="Low complexity" evidence="2">
    <location>
        <begin position="1144"/>
        <end position="1153"/>
    </location>
</feature>
<dbReference type="Gene3D" id="2.180.10.10">
    <property type="entry name" value="RHS repeat-associated core"/>
    <property type="match status" value="2"/>
</dbReference>
<dbReference type="SMART" id="SM00306">
    <property type="entry name" value="HintN"/>
    <property type="match status" value="1"/>
</dbReference>
<dbReference type="InterPro" id="IPR022385">
    <property type="entry name" value="Rhs_assc_core"/>
</dbReference>
<dbReference type="PANTHER" id="PTHR32305:SF15">
    <property type="entry name" value="PROTEIN RHSA-RELATED"/>
    <property type="match status" value="1"/>
</dbReference>
<feature type="signal peptide" evidence="3">
    <location>
        <begin position="1"/>
        <end position="33"/>
    </location>
</feature>
<feature type="domain" description="Hint" evidence="4">
    <location>
        <begin position="2383"/>
        <end position="2484"/>
    </location>
</feature>
<dbReference type="InterPro" id="IPR056823">
    <property type="entry name" value="TEN-like_YD-shell"/>
</dbReference>
<protein>
    <recommendedName>
        <fullName evidence="4">Hint domain-containing protein</fullName>
    </recommendedName>
</protein>
<proteinExistence type="predicted"/>
<dbReference type="NCBIfam" id="TIGR03696">
    <property type="entry name" value="Rhs_assc_core"/>
    <property type="match status" value="1"/>
</dbReference>
<dbReference type="PROSITE" id="PS50817">
    <property type="entry name" value="INTEIN_N_TER"/>
    <property type="match status" value="1"/>
</dbReference>
<dbReference type="RefSeq" id="WP_230841258.1">
    <property type="nucleotide sequence ID" value="NZ_CP063845.1"/>
</dbReference>
<evidence type="ECO:0000259" key="4">
    <source>
        <dbReference type="SMART" id="SM00306"/>
    </source>
</evidence>
<evidence type="ECO:0000313" key="6">
    <source>
        <dbReference type="Proteomes" id="UP001054846"/>
    </source>
</evidence>
<keyword evidence="3" id="KW-0732">Signal</keyword>
<reference evidence="5 6" key="1">
    <citation type="journal article" date="2021" name="Genome Biol. Evol.">
        <title>Complete Genome Sequencing of a Novel Gloeobacter Species from a Waterfall Cave in Mexico.</title>
        <authorList>
            <person name="Saw J.H."/>
            <person name="Cardona T."/>
            <person name="Montejano G."/>
        </authorList>
    </citation>
    <scope>NUCLEOTIDE SEQUENCE [LARGE SCALE GENOMIC DNA]</scope>
    <source>
        <strain evidence="5">MG652769</strain>
    </source>
</reference>
<accession>A0ABY3PKK0</accession>
<dbReference type="InterPro" id="IPR050708">
    <property type="entry name" value="T6SS_VgrG/RHS"/>
</dbReference>
<evidence type="ECO:0000313" key="5">
    <source>
        <dbReference type="EMBL" id="UFP94202.1"/>
    </source>
</evidence>
<keyword evidence="6" id="KW-1185">Reference proteome</keyword>
<dbReference type="Gene3D" id="2.170.16.10">
    <property type="entry name" value="Hedgehog/Intein (Hint) domain"/>
    <property type="match status" value="1"/>
</dbReference>
<feature type="compositionally biased region" description="Pro residues" evidence="2">
    <location>
        <begin position="1154"/>
        <end position="1164"/>
    </location>
</feature>
<dbReference type="Pfam" id="PF25023">
    <property type="entry name" value="TEN_YD-shell"/>
    <property type="match status" value="2"/>
</dbReference>
<evidence type="ECO:0000256" key="1">
    <source>
        <dbReference type="ARBA" id="ARBA00022737"/>
    </source>
</evidence>
<dbReference type="CDD" id="cd00081">
    <property type="entry name" value="Hint"/>
    <property type="match status" value="1"/>
</dbReference>
<dbReference type="NCBIfam" id="TIGR01643">
    <property type="entry name" value="YD_repeat_2x"/>
    <property type="match status" value="2"/>
</dbReference>
<dbReference type="SUPFAM" id="SSF51294">
    <property type="entry name" value="Hedgehog/intein (Hint) domain"/>
    <property type="match status" value="1"/>
</dbReference>
<dbReference type="InterPro" id="IPR036844">
    <property type="entry name" value="Hint_dom_sf"/>
</dbReference>
<evidence type="ECO:0000256" key="3">
    <source>
        <dbReference type="SAM" id="SignalP"/>
    </source>
</evidence>
<dbReference type="Pfam" id="PF07591">
    <property type="entry name" value="PT-HINT"/>
    <property type="match status" value="1"/>
</dbReference>
<name>A0ABY3PKK0_9CYAN</name>
<gene>
    <name evidence="5" type="ORF">ISF26_20970</name>
</gene>
<evidence type="ECO:0000256" key="2">
    <source>
        <dbReference type="SAM" id="MobiDB-lite"/>
    </source>
</evidence>
<sequence>MVSRSIGFFARKLFSLLVIFVMTCNQLILPASAAVDVTQGFYSYDTVDLTLGGTYPLYVWRHYQSANQDGTPIGNRPGPFGLGTHMGLYSLRAETVSLEGKTQVRLWMPTGGQQYFVNSVTPGLYANQNPSDPIRGTVEVAGEEITLTVESGTKLKFRAKADGTRTLESIANRFGKAITLSYSGSKLTQVTDPFGRYIAFKYENTTFPSQVTRAELFDDGGQSFGFVKYAYNSAGDLKTFTNAIDGKSVATVGGTRVAKGQTQYTYNNHYLQTIKEPRGIVKLTNTYGNYNTTGTAGKVTQQKLPGAKSTVTSDDIINRYVYNPDNTVVNDTRNQTAGEITVAFDPEKQNVTQVSHAFDGSSISMGYDSDSNLLNSFVNTFDQATSFSYVNDTPFYHLSAIELADGSTTDFSFTGPFGQLQQVTSAEQHSTTFTYNPEDDASKGSLQSVADPLPASTEFNAYNSHGQLLESTDGLGRKSTFIYHDEASGGYQDLQSVIDPSGVDRCFNYDKFSRIKEAYFCKFSGQKTLFAYDQLNRVISVTEPKQNNTSRVTKFTYDDNGNVTGVIASNGVTTTYAYNDQDQLASRTEGNRTESYQYNNLGLLEEYIDKKGQITGYTYDAKQRLEKVTFAKGFSSSTALTYSYNEQDKPISITDSSDASGAKDIQFVYETGSSQVGRLKQEITAQGTLDYEYDSVGNLLSVKRGGTALLRYEYANDDASLLAATLGGDASATELRIAFGYDPSGALATITYPGGLSGTFAYNSAGDIASQTFASSAGTLRQIDYSYDYEQSGVNGKGYLKNRTESGTVANARIPGIAVSQSFNYDEIGQLTCTQTNGSATSCPNTGAGVYLTSYDLDGNAVSISNSGTTRNLTYESAPPTNRLTASGSTTVDTDANGNILKDPDAAYVWNARDQLTQVTYGGKTTKFTYDALGRRISATTDGVKTQYVYSGDQLIEENTDGTKKRHLVALGLDSVLASRTGTADEYYLKDALNGSVAAAVAGGSSPSVKTGYGYSPFGTVSTASGSPASANAFQFAGAQKDASGLIYLRNRYYSPKLQRFISEDPIGFGGGDTNLYRYVGNTPHTDNDPTGLRQSGHAARGVSSVYGLRANTAAPQAAARRPAPVPAAAVARLSPAQRPPAAPSQLAQAATPPAAPAATPPAAPVTLHSRPAAPVPPQQAASASGKSPAARWRNASKQSGATENSVGTYSLTAGTTIPIPLFFECFGCSQPVDLRIDGGLPSGASGSFQPDPLNVSPVYSLYEFALIIATSTTTPPGTYTVTFSATSSEIGTVTSTLQLQVQPTPSQTITAGGSATYPFFYNCPPECPPASLSVSGLPSGAGGSFNPNPVSAGQNSTLTVTTPSNLAPGTYTLTINGSASGVTIYPLPVFLTVNAAPTVALSVAPTSATVNQGATASYTINLARSNFTGPVELSVNGLPSGALASIAPYPTTGNSSTLTITTDSSTAAGTWPLTINGTASGASVASASASLTVNPPPNVVLSATPASSTVFQGSTATYTVNLARTNFSGNVDLSVSGLPSGATATISPDNTTDSSATLTVTTSTGTAVGAKTLTISGTASGATVSATTVNLTVNQRYFGNLDGVTCSAISGWALDQSQITTPISVDIFADGLLQSTVLADGFRPDVGAIYGNDYHGFSLSTPASLFDGAAHSIDAFIAGTGIRLGSAPKTLTCAPPAVALSATPTTATVNQGATASYTVNLARTNYTGSVDLSVSGLPAGALSSLAPDPTTGTSAALTITTDTTTDTGASTLTIGGTASGAAVSPATVSLTVNAAPKVTLSATPTSATVLQGATATYTVNLTRTNFTGAVDLSVSGLPTGATATLSPDNTTAGSATLTVTTSTGTAVGTKTLTISGTASGATVSSTTVNLTVNQRYFGNLDGVTCSAISGWALDQSQITTPISVDIFADGVLNTTVLANGFRPDVGAIYGNDYHGFSLSTPASLFDGAAHSIDVFIAGTGIRLGNSPKTLTCAAPAVALSATPTTATVNQGTTATYTVNLTRSNFTGSVDLSVSGLPPGATATFSSDPTTANSVTLSVATSTATATGAKTLTIGGTASGATITPTTVSLTVNAAPTVVLSATPTSATVNQGAAASYFINLTRSNFTGSVDLNLSGLPSGATASFTADPTTGTAVTLNVATTTSTATGTKTLTLGGTASGATITPTTVNLTVNAAPKVTLSVSPATATVAQGGSVPLTVTLTRTNFTGAVDLNFKGLPSGATASFNPDNTTATSSTLTVSANPTAAPGSYTLSITGSASGATVTGTSASVSITATGAPPAAQLDLKLAAEQIDLTAGVPDWLGFVPVLGSALQALGDFQAGRTGWGIVNTLLAISDLFPAKALTTAAARAGLRGVGRAVVAGCTCFAAGTLVATEVGAKPIERVEPGEKVLAKNEHTGEQTLRRVKSTFQFDERPVYRLELRETDGAGERDALTVTGEHPFFLQDKGWTPAERLKSGDRVQAADGGWLRVTGLAAQEQARKTYNLEVEGDYSFFVGDTQAWVHNACPNPFGKLGDPVTQKTANSVISDLQARGFTRVRQEVPFAKGPFGTRNRFVDIIGTNPATGESLLIQIGKVTKRGVPVIRERRALDDIIFSPTIREFPSSRIIFVEKGKLGLP</sequence>
<organism evidence="5 6">
    <name type="scientific">Gloeobacter morelensis MG652769</name>
    <dbReference type="NCBI Taxonomy" id="2781736"/>
    <lineage>
        <taxon>Bacteria</taxon>
        <taxon>Bacillati</taxon>
        <taxon>Cyanobacteriota</taxon>
        <taxon>Cyanophyceae</taxon>
        <taxon>Gloeobacterales</taxon>
        <taxon>Gloeobacteraceae</taxon>
        <taxon>Gloeobacter</taxon>
        <taxon>Gloeobacter morelensis</taxon>
    </lineage>
</organism>
<dbReference type="Proteomes" id="UP001054846">
    <property type="component" value="Chromosome"/>
</dbReference>
<dbReference type="EMBL" id="CP063845">
    <property type="protein sequence ID" value="UFP94202.1"/>
    <property type="molecule type" value="Genomic_DNA"/>
</dbReference>
<feature type="compositionally biased region" description="Polar residues" evidence="2">
    <location>
        <begin position="1196"/>
        <end position="1206"/>
    </location>
</feature>
<dbReference type="PANTHER" id="PTHR32305">
    <property type="match status" value="1"/>
</dbReference>
<feature type="region of interest" description="Disordered" evidence="2">
    <location>
        <begin position="1129"/>
        <end position="1206"/>
    </location>
</feature>